<evidence type="ECO:0000313" key="2">
    <source>
        <dbReference type="Proteomes" id="UP000466345"/>
    </source>
</evidence>
<dbReference type="RefSeq" id="WP_153450015.1">
    <property type="nucleotide sequence ID" value="NZ_WEGJ01000002.1"/>
</dbReference>
<organism evidence="1 2">
    <name type="scientific">Streptomyces smaragdinus</name>
    <dbReference type="NCBI Taxonomy" id="2585196"/>
    <lineage>
        <taxon>Bacteria</taxon>
        <taxon>Bacillati</taxon>
        <taxon>Actinomycetota</taxon>
        <taxon>Actinomycetes</taxon>
        <taxon>Kitasatosporales</taxon>
        <taxon>Streptomycetaceae</taxon>
        <taxon>Streptomyces</taxon>
    </lineage>
</organism>
<dbReference type="OrthoDB" id="5136203at2"/>
<dbReference type="AlphaFoldDB" id="A0A7K0CBA4"/>
<sequence>MNDNREPETSAGPAYARAQLARAFATALAHPDPATRERAETRAGLWQDVLDAILGGRVTVGSRTPVADLPAWVTPEVVRGGFATSRAAAEGPLEQYERRAAEEAGVPARREALFAHWLTEPGLERLWALLDSGRYETAVPEEGALLTVAWLVRAGEHDAAVELARELEPFADRLRFTPRPATGPAPDSRAVHRSTAGEAGAALVARRPHDGVEAQREAHTVWLPFGDELLAHWLAAGDLDGVPDEAWLARGTALLARYAKLAANHDRCTKHLNPKENLGILRGALEEVVAGRALDARRRGLVRCATRAMVRKRGLPGSDRHRELRAGQRAQAALPSHLEIGQLVRRRLDALPQTTGVAEVPPLLVDVSEAEAEGTSVPAGTALPKSLRRVLERTLSAPVDVLVARGLVPSAEVLATLVPQLVGTAFSGAYPDGALRTLGAAHYRAFRTRRSLLLLDHASQVRIGELPWVRALEPHRTEAGRAPARVALRHTAELAVGVFPGTPLPNPLVRELGVLARESGDELPFTEDLAADIFMGSFTPKFARAARIAAEVLAGSLYARYYGIDYSAAWTPEDFGALCTERAGAAGRRDRSPAVNGTIIEQAQILTTHNLATLVARAEIRPEAGWADLARGAFGTVCRFTARLENNPRPLTTVKAAAYAWRQMLFFLSLCDDAARAQVLAGLGDHCAQHPRPVARRLAPALAGLSAVEAGGRAGDGQGELFLGWTTRRHWILAAR</sequence>
<evidence type="ECO:0000313" key="1">
    <source>
        <dbReference type="EMBL" id="MQY10653.1"/>
    </source>
</evidence>
<name>A0A7K0CBA4_9ACTN</name>
<gene>
    <name evidence="1" type="ORF">SRB5_07640</name>
</gene>
<dbReference type="Proteomes" id="UP000466345">
    <property type="component" value="Unassembled WGS sequence"/>
</dbReference>
<keyword evidence="2" id="KW-1185">Reference proteome</keyword>
<proteinExistence type="predicted"/>
<comment type="caution">
    <text evidence="1">The sequence shown here is derived from an EMBL/GenBank/DDBJ whole genome shotgun (WGS) entry which is preliminary data.</text>
</comment>
<protein>
    <submittedName>
        <fullName evidence="1">Uncharacterized protein</fullName>
    </submittedName>
</protein>
<accession>A0A7K0CBA4</accession>
<dbReference type="EMBL" id="WEGJ01000002">
    <property type="protein sequence ID" value="MQY10653.1"/>
    <property type="molecule type" value="Genomic_DNA"/>
</dbReference>
<reference evidence="1 2" key="1">
    <citation type="submission" date="2019-10" db="EMBL/GenBank/DDBJ databases">
        <title>Streptomyces smaragdinus sp. nov. and Streptomyces fabii sp. nov., isolated from the gut of fungus growing-termite Macrotermes natalensis.</title>
        <authorList>
            <person name="Schwitalla J."/>
            <person name="Benndorf R."/>
            <person name="Martin K."/>
            <person name="De Beer W."/>
            <person name="Kaster A.-K."/>
            <person name="Vollmers J."/>
            <person name="Poulsen M."/>
            <person name="Beemelmanns C."/>
        </authorList>
    </citation>
    <scope>NUCLEOTIDE SEQUENCE [LARGE SCALE GENOMIC DNA]</scope>
    <source>
        <strain evidence="1 2">RB5</strain>
    </source>
</reference>